<proteinExistence type="predicted"/>
<dbReference type="SUPFAM" id="SSF47226">
    <property type="entry name" value="Histidine-containing phosphotransfer domain, HPT domain"/>
    <property type="match status" value="1"/>
</dbReference>
<evidence type="ECO:0000313" key="3">
    <source>
        <dbReference type="EMBL" id="MCV2368890.1"/>
    </source>
</evidence>
<dbReference type="Gene3D" id="1.20.120.160">
    <property type="entry name" value="HPT domain"/>
    <property type="match status" value="1"/>
</dbReference>
<dbReference type="Pfam" id="PF01627">
    <property type="entry name" value="Hpt"/>
    <property type="match status" value="1"/>
</dbReference>
<keyword evidence="1" id="KW-0902">Two-component regulatory system</keyword>
<accession>A0ABT2YFZ2</accession>
<organism evidence="3 4">
    <name type="scientific">Roseateles oligotrophus</name>
    <dbReference type="NCBI Taxonomy" id="1769250"/>
    <lineage>
        <taxon>Bacteria</taxon>
        <taxon>Pseudomonadati</taxon>
        <taxon>Pseudomonadota</taxon>
        <taxon>Betaproteobacteria</taxon>
        <taxon>Burkholderiales</taxon>
        <taxon>Sphaerotilaceae</taxon>
        <taxon>Roseateles</taxon>
    </lineage>
</organism>
<evidence type="ECO:0000256" key="1">
    <source>
        <dbReference type="ARBA" id="ARBA00023012"/>
    </source>
</evidence>
<evidence type="ECO:0000259" key="2">
    <source>
        <dbReference type="Pfam" id="PF01627"/>
    </source>
</evidence>
<feature type="domain" description="HPt" evidence="2">
    <location>
        <begin position="26"/>
        <end position="102"/>
    </location>
</feature>
<name>A0ABT2YFZ2_9BURK</name>
<protein>
    <submittedName>
        <fullName evidence="3">Hpt domain-containing protein</fullName>
    </submittedName>
</protein>
<dbReference type="RefSeq" id="WP_263571484.1">
    <property type="nucleotide sequence ID" value="NZ_JAJIRN010000005.1"/>
</dbReference>
<sequence>MAESRMPNRDPQTEGLSDAAVAAFGQLRQRFVAGLPERWQEIAAAPAPLQQAALHRLAGAAGSYGLPALGEAAKKAELSLEQGRLPDLEPALQELERMIAAASVTNP</sequence>
<reference evidence="3 4" key="1">
    <citation type="submission" date="2021-11" db="EMBL/GenBank/DDBJ databases">
        <authorList>
            <person name="Liang Q."/>
            <person name="Mou H."/>
            <person name="Liu Z."/>
        </authorList>
    </citation>
    <scope>NUCLEOTIDE SEQUENCE [LARGE SCALE GENOMIC DNA]</scope>
    <source>
        <strain evidence="3 4">CHU3</strain>
    </source>
</reference>
<dbReference type="EMBL" id="JAJIRN010000005">
    <property type="protein sequence ID" value="MCV2368890.1"/>
    <property type="molecule type" value="Genomic_DNA"/>
</dbReference>
<dbReference type="Proteomes" id="UP001209701">
    <property type="component" value="Unassembled WGS sequence"/>
</dbReference>
<evidence type="ECO:0000313" key="4">
    <source>
        <dbReference type="Proteomes" id="UP001209701"/>
    </source>
</evidence>
<dbReference type="InterPro" id="IPR036641">
    <property type="entry name" value="HPT_dom_sf"/>
</dbReference>
<comment type="caution">
    <text evidence="3">The sequence shown here is derived from an EMBL/GenBank/DDBJ whole genome shotgun (WGS) entry which is preliminary data.</text>
</comment>
<dbReference type="InterPro" id="IPR008207">
    <property type="entry name" value="Sig_transdc_His_kin_Hpt_dom"/>
</dbReference>
<gene>
    <name evidence="3" type="ORF">LNV07_12435</name>
</gene>
<keyword evidence="4" id="KW-1185">Reference proteome</keyword>